<feature type="region of interest" description="Disordered" evidence="5">
    <location>
        <begin position="680"/>
        <end position="709"/>
    </location>
</feature>
<dbReference type="Pfam" id="PF21889">
    <property type="entry name" value="TPR1-like_2nd"/>
    <property type="match status" value="1"/>
</dbReference>
<dbReference type="SMART" id="SM00668">
    <property type="entry name" value="CTLH"/>
    <property type="match status" value="1"/>
</dbReference>
<evidence type="ECO:0000313" key="8">
    <source>
        <dbReference type="Proteomes" id="UP000241394"/>
    </source>
</evidence>
<dbReference type="GO" id="GO:0010072">
    <property type="term" value="P:primary shoot apical meristem specification"/>
    <property type="evidence" value="ECO:0007669"/>
    <property type="project" value="UniProtKB-ARBA"/>
</dbReference>
<dbReference type="InterPro" id="IPR006594">
    <property type="entry name" value="LisH"/>
</dbReference>
<dbReference type="GO" id="GO:0006355">
    <property type="term" value="P:regulation of DNA-templated transcription"/>
    <property type="evidence" value="ECO:0007669"/>
    <property type="project" value="InterPro"/>
</dbReference>
<dbReference type="InterPro" id="IPR054532">
    <property type="entry name" value="TPL_SMU1_LisH-like"/>
</dbReference>
<evidence type="ECO:0000256" key="2">
    <source>
        <dbReference type="ARBA" id="ARBA00022574"/>
    </source>
</evidence>
<keyword evidence="3" id="KW-0677">Repeat</keyword>
<dbReference type="OrthoDB" id="1850764at2759"/>
<dbReference type="PROSITE" id="PS50897">
    <property type="entry name" value="CTLH"/>
    <property type="match status" value="1"/>
</dbReference>
<evidence type="ECO:0000256" key="5">
    <source>
        <dbReference type="SAM" id="MobiDB-lite"/>
    </source>
</evidence>
<dbReference type="PANTHER" id="PTHR44083">
    <property type="entry name" value="TOPLESS-RELATED PROTEIN 1-RELATED"/>
    <property type="match status" value="1"/>
</dbReference>
<dbReference type="Gene3D" id="2.130.10.10">
    <property type="entry name" value="YVTN repeat-like/Quinoprotein amine dehydrogenase"/>
    <property type="match status" value="1"/>
</dbReference>
<dbReference type="Pfam" id="PF21359">
    <property type="entry name" value="zf_topless"/>
    <property type="match status" value="1"/>
</dbReference>
<keyword evidence="2 4" id="KW-0853">WD repeat</keyword>
<reference evidence="7 8" key="1">
    <citation type="submission" date="2017-07" db="EMBL/GenBank/DDBJ databases">
        <title>An improved, manually edited Actinidia chinensis var. chinensis (kiwifruit) genome highlights the challenges associated with draft genomes and gene prediction in plants.</title>
        <authorList>
            <person name="Pilkington S."/>
            <person name="Crowhurst R."/>
            <person name="Hilario E."/>
            <person name="Nardozza S."/>
            <person name="Fraser L."/>
            <person name="Peng Y."/>
            <person name="Gunaseelan K."/>
            <person name="Simpson R."/>
            <person name="Tahir J."/>
            <person name="Deroles S."/>
            <person name="Templeton K."/>
            <person name="Luo Z."/>
            <person name="Davy M."/>
            <person name="Cheng C."/>
            <person name="Mcneilage M."/>
            <person name="Scaglione D."/>
            <person name="Liu Y."/>
            <person name="Zhang Q."/>
            <person name="Datson P."/>
            <person name="De Silva N."/>
            <person name="Gardiner S."/>
            <person name="Bassett H."/>
            <person name="Chagne D."/>
            <person name="Mccallum J."/>
            <person name="Dzierzon H."/>
            <person name="Deng C."/>
            <person name="Wang Y.-Y."/>
            <person name="Barron N."/>
            <person name="Manako K."/>
            <person name="Bowen J."/>
            <person name="Foster T."/>
            <person name="Erridge Z."/>
            <person name="Tiffin H."/>
            <person name="Waite C."/>
            <person name="Davies K."/>
            <person name="Grierson E."/>
            <person name="Laing W."/>
            <person name="Kirk R."/>
            <person name="Chen X."/>
            <person name="Wood M."/>
            <person name="Montefiori M."/>
            <person name="Brummell D."/>
            <person name="Schwinn K."/>
            <person name="Catanach A."/>
            <person name="Fullerton C."/>
            <person name="Li D."/>
            <person name="Meiyalaghan S."/>
            <person name="Nieuwenhuizen N."/>
            <person name="Read N."/>
            <person name="Prakash R."/>
            <person name="Hunter D."/>
            <person name="Zhang H."/>
            <person name="Mckenzie M."/>
            <person name="Knabel M."/>
            <person name="Harris A."/>
            <person name="Allan A."/>
            <person name="Chen A."/>
            <person name="Janssen B."/>
            <person name="Plunkett B."/>
            <person name="Dwamena C."/>
            <person name="Voogd C."/>
            <person name="Leif D."/>
            <person name="Lafferty D."/>
            <person name="Souleyre E."/>
            <person name="Varkonyi-Gasic E."/>
            <person name="Gambi F."/>
            <person name="Hanley J."/>
            <person name="Yao J.-L."/>
            <person name="Cheung J."/>
            <person name="David K."/>
            <person name="Warren B."/>
            <person name="Marsh K."/>
            <person name="Snowden K."/>
            <person name="Lin-Wang K."/>
            <person name="Brian L."/>
            <person name="Martinez-Sanchez M."/>
            <person name="Wang M."/>
            <person name="Ileperuma N."/>
            <person name="Macnee N."/>
            <person name="Campin R."/>
            <person name="Mcatee P."/>
            <person name="Drummond R."/>
            <person name="Espley R."/>
            <person name="Ireland H."/>
            <person name="Wu R."/>
            <person name="Atkinson R."/>
            <person name="Karunairetnam S."/>
            <person name="Bulley S."/>
            <person name="Chunkath S."/>
            <person name="Hanley Z."/>
            <person name="Storey R."/>
            <person name="Thrimawithana A."/>
            <person name="Thomson S."/>
            <person name="David C."/>
            <person name="Testolin R."/>
        </authorList>
    </citation>
    <scope>NUCLEOTIDE SEQUENCE [LARGE SCALE GENOMIC DNA]</scope>
    <source>
        <strain evidence="8">cv. Red5</strain>
        <tissue evidence="7">Young leaf</tissue>
    </source>
</reference>
<gene>
    <name evidence="7" type="ORF">CEY00_Acc12531</name>
</gene>
<dbReference type="PROSITE" id="PS50294">
    <property type="entry name" value="WD_REPEATS_REGION"/>
    <property type="match status" value="1"/>
</dbReference>
<dbReference type="AlphaFoldDB" id="A0A2R6QZM1"/>
<comment type="caution">
    <text evidence="7">The sequence shown here is derived from an EMBL/GenBank/DDBJ whole genome shotgun (WGS) entry which is preliminary data.</text>
</comment>
<protein>
    <submittedName>
        <fullName evidence="7">Topless-related protein</fullName>
    </submittedName>
</protein>
<reference evidence="8" key="2">
    <citation type="journal article" date="2018" name="BMC Genomics">
        <title>A manually annotated Actinidia chinensis var. chinensis (kiwifruit) genome highlights the challenges associated with draft genomes and gene prediction in plants.</title>
        <authorList>
            <person name="Pilkington S.M."/>
            <person name="Crowhurst R."/>
            <person name="Hilario E."/>
            <person name="Nardozza S."/>
            <person name="Fraser L."/>
            <person name="Peng Y."/>
            <person name="Gunaseelan K."/>
            <person name="Simpson R."/>
            <person name="Tahir J."/>
            <person name="Deroles S.C."/>
            <person name="Templeton K."/>
            <person name="Luo Z."/>
            <person name="Davy M."/>
            <person name="Cheng C."/>
            <person name="McNeilage M."/>
            <person name="Scaglione D."/>
            <person name="Liu Y."/>
            <person name="Zhang Q."/>
            <person name="Datson P."/>
            <person name="De Silva N."/>
            <person name="Gardiner S.E."/>
            <person name="Bassett H."/>
            <person name="Chagne D."/>
            <person name="McCallum J."/>
            <person name="Dzierzon H."/>
            <person name="Deng C."/>
            <person name="Wang Y.Y."/>
            <person name="Barron L."/>
            <person name="Manako K."/>
            <person name="Bowen J."/>
            <person name="Foster T.M."/>
            <person name="Erridge Z.A."/>
            <person name="Tiffin H."/>
            <person name="Waite C.N."/>
            <person name="Davies K.M."/>
            <person name="Grierson E.P."/>
            <person name="Laing W.A."/>
            <person name="Kirk R."/>
            <person name="Chen X."/>
            <person name="Wood M."/>
            <person name="Montefiori M."/>
            <person name="Brummell D.A."/>
            <person name="Schwinn K.E."/>
            <person name="Catanach A."/>
            <person name="Fullerton C."/>
            <person name="Li D."/>
            <person name="Meiyalaghan S."/>
            <person name="Nieuwenhuizen N."/>
            <person name="Read N."/>
            <person name="Prakash R."/>
            <person name="Hunter D."/>
            <person name="Zhang H."/>
            <person name="McKenzie M."/>
            <person name="Knabel M."/>
            <person name="Harris A."/>
            <person name="Allan A.C."/>
            <person name="Gleave A."/>
            <person name="Chen A."/>
            <person name="Janssen B.J."/>
            <person name="Plunkett B."/>
            <person name="Ampomah-Dwamena C."/>
            <person name="Voogd C."/>
            <person name="Leif D."/>
            <person name="Lafferty D."/>
            <person name="Souleyre E.J.F."/>
            <person name="Varkonyi-Gasic E."/>
            <person name="Gambi F."/>
            <person name="Hanley J."/>
            <person name="Yao J.L."/>
            <person name="Cheung J."/>
            <person name="David K.M."/>
            <person name="Warren B."/>
            <person name="Marsh K."/>
            <person name="Snowden K.C."/>
            <person name="Lin-Wang K."/>
            <person name="Brian L."/>
            <person name="Martinez-Sanchez M."/>
            <person name="Wang M."/>
            <person name="Ileperuma N."/>
            <person name="Macnee N."/>
            <person name="Campin R."/>
            <person name="McAtee P."/>
            <person name="Drummond R.S.M."/>
            <person name="Espley R.V."/>
            <person name="Ireland H.S."/>
            <person name="Wu R."/>
            <person name="Atkinson R.G."/>
            <person name="Karunairetnam S."/>
            <person name="Bulley S."/>
            <person name="Chunkath S."/>
            <person name="Hanley Z."/>
            <person name="Storey R."/>
            <person name="Thrimawithana A.H."/>
            <person name="Thomson S."/>
            <person name="David C."/>
            <person name="Testolin R."/>
            <person name="Huang H."/>
            <person name="Hellens R.P."/>
            <person name="Schaffer R.J."/>
        </authorList>
    </citation>
    <scope>NUCLEOTIDE SEQUENCE [LARGE SCALE GENOMIC DNA]</scope>
    <source>
        <strain evidence="8">cv. Red5</strain>
    </source>
</reference>
<dbReference type="OMA" id="LTEMNEP"/>
<dbReference type="InterPro" id="IPR036322">
    <property type="entry name" value="WD40_repeat_dom_sf"/>
</dbReference>
<dbReference type="Pfam" id="PF17814">
    <property type="entry name" value="LisH_TPL"/>
    <property type="match status" value="1"/>
</dbReference>
<feature type="compositionally biased region" description="Low complexity" evidence="5">
    <location>
        <begin position="692"/>
        <end position="709"/>
    </location>
</feature>
<dbReference type="InterPro" id="IPR015943">
    <property type="entry name" value="WD40/YVTN_repeat-like_dom_sf"/>
</dbReference>
<feature type="repeat" description="WD" evidence="4">
    <location>
        <begin position="498"/>
        <end position="530"/>
    </location>
</feature>
<dbReference type="SMART" id="SM00667">
    <property type="entry name" value="LisH"/>
    <property type="match status" value="1"/>
</dbReference>
<dbReference type="PROSITE" id="PS50896">
    <property type="entry name" value="LISH"/>
    <property type="match status" value="1"/>
</dbReference>
<organism evidence="7 8">
    <name type="scientific">Actinidia chinensis var. chinensis</name>
    <name type="common">Chinese soft-hair kiwi</name>
    <dbReference type="NCBI Taxonomy" id="1590841"/>
    <lineage>
        <taxon>Eukaryota</taxon>
        <taxon>Viridiplantae</taxon>
        <taxon>Streptophyta</taxon>
        <taxon>Embryophyta</taxon>
        <taxon>Tracheophyta</taxon>
        <taxon>Spermatophyta</taxon>
        <taxon>Magnoliopsida</taxon>
        <taxon>eudicotyledons</taxon>
        <taxon>Gunneridae</taxon>
        <taxon>Pentapetalae</taxon>
        <taxon>asterids</taxon>
        <taxon>Ericales</taxon>
        <taxon>Actinidiaceae</taxon>
        <taxon>Actinidia</taxon>
    </lineage>
</organism>
<dbReference type="FunFam" id="2.130.10.10:FF:000479">
    <property type="entry name" value="Topless-related protein 3"/>
    <property type="match status" value="1"/>
</dbReference>
<dbReference type="PROSITE" id="PS50082">
    <property type="entry name" value="WD_REPEATS_2"/>
    <property type="match status" value="1"/>
</dbReference>
<dbReference type="SUPFAM" id="SSF50978">
    <property type="entry name" value="WD40 repeat-like"/>
    <property type="match status" value="1"/>
</dbReference>
<feature type="domain" description="CTLH" evidence="6">
    <location>
        <begin position="34"/>
        <end position="92"/>
    </location>
</feature>
<dbReference type="InterPro" id="IPR054080">
    <property type="entry name" value="TPR1-like_2nd"/>
</dbReference>
<evidence type="ECO:0000256" key="4">
    <source>
        <dbReference type="PROSITE-ProRule" id="PRU00221"/>
    </source>
</evidence>
<accession>A0A2R6QZM1</accession>
<dbReference type="InParanoid" id="A0A2R6QZM1"/>
<dbReference type="STRING" id="1590841.A0A2R6QZM1"/>
<dbReference type="InterPro" id="IPR006595">
    <property type="entry name" value="CTLH_C"/>
</dbReference>
<dbReference type="Gramene" id="PSS17840">
    <property type="protein sequence ID" value="PSS17840"/>
    <property type="gene ID" value="CEY00_Acc12531"/>
</dbReference>
<evidence type="ECO:0000256" key="3">
    <source>
        <dbReference type="ARBA" id="ARBA00022737"/>
    </source>
</evidence>
<evidence type="ECO:0000259" key="6">
    <source>
        <dbReference type="PROSITE" id="PS50897"/>
    </source>
</evidence>
<keyword evidence="1" id="KW-0678">Repressor</keyword>
<dbReference type="PANTHER" id="PTHR44083:SF48">
    <property type="entry name" value="TOPLESS-RELATED PROTEIN 4"/>
    <property type="match status" value="1"/>
</dbReference>
<evidence type="ECO:0000256" key="1">
    <source>
        <dbReference type="ARBA" id="ARBA00022491"/>
    </source>
</evidence>
<dbReference type="EMBL" id="NKQK01000011">
    <property type="protein sequence ID" value="PSS17840.1"/>
    <property type="molecule type" value="Genomic_DNA"/>
</dbReference>
<dbReference type="InterPro" id="IPR027728">
    <property type="entry name" value="Topless_fam"/>
</dbReference>
<dbReference type="Pfam" id="PF00400">
    <property type="entry name" value="WD40"/>
    <property type="match status" value="1"/>
</dbReference>
<evidence type="ECO:0000313" key="7">
    <source>
        <dbReference type="EMBL" id="PSS17840.1"/>
    </source>
</evidence>
<sequence length="709" mass="77961">MSSLSRELVFLILQFLDEEKFKETVHRLEKESGFFFNMRYFEDAVTNGEWDDVEKYLSGFTKVDDNRYSMKIFFEIRKQKYLEALDKLDHAKAVEILVKDLKVFSTFNEDLFKEITFLLTLGNFRENEQLSKYGDTKSARAIMLVELKKLIEANPLFRDKLQFPTLKNSRLRTLINQSLNWQHQLCKNPKPNPDIKTLFVDHTCGQPNGARAPSPVTNPLMAMPKVGGFPPLGAHGPFQPATAPAPAPAPLGTSLGSWMVNPSSVPHQVVSAGPICISAPNNAAAAGTNVGVAGGNAPVTAMVAPNGDTRSLPDVKPRITDELEKPKIWKMTEINEPSQLRSLRLPDNLLSVRIIRLIYTNSGGSVLALAYNAVHKLWKWQRNERNLMGKATTSVPPQLWQPSSGILMTNDISDTKLEDAVPCFALSKNDSYVMSASGGKISLFNMMTFKTMTTFMPPPPAATFIAFHPQDNNIIAIGMEDSSIQIYNVRVDEVKSKLKGHQKRVTGLAFSNVLNVLVSSGADAQLCVWSTDGWEKQGSKFLQIPSGRTPAPLAQTRVQFHQDQVHLLVVHETQIAIHEAPKLQCVKQWVPQESCGSVTDATYSCDSQSIYASFEDGSVSVLTAGTLRLKCRISPTAYLPSSPSSRVHPLVVTAHPSEPNQFALGLTDGGVHVLEPLETEGRWGTTPPLENGAGSSVAPVAASSDQPSR</sequence>
<keyword evidence="8" id="KW-1185">Reference proteome</keyword>
<dbReference type="Proteomes" id="UP000241394">
    <property type="component" value="Chromosome LG11"/>
</dbReference>
<name>A0A2R6QZM1_ACTCC</name>
<dbReference type="SMART" id="SM00320">
    <property type="entry name" value="WD40"/>
    <property type="match status" value="4"/>
</dbReference>
<dbReference type="InterPro" id="IPR048419">
    <property type="entry name" value="Topless_Znf"/>
</dbReference>
<dbReference type="InterPro" id="IPR001680">
    <property type="entry name" value="WD40_rpt"/>
</dbReference>
<proteinExistence type="predicted"/>